<comment type="caution">
    <text evidence="1">The sequence shown here is derived from an EMBL/GenBank/DDBJ whole genome shotgun (WGS) entry which is preliminary data.</text>
</comment>
<evidence type="ECO:0000313" key="1">
    <source>
        <dbReference type="EMBL" id="THW83577.1"/>
    </source>
</evidence>
<dbReference type="EMBL" id="QZAR01000271">
    <property type="protein sequence ID" value="THW83577.1"/>
    <property type="molecule type" value="Genomic_DNA"/>
</dbReference>
<protein>
    <submittedName>
        <fullName evidence="1">Uncharacterized protein</fullName>
    </submittedName>
</protein>
<name>A0A4V4IU02_AURPU</name>
<reference evidence="1 2" key="1">
    <citation type="submission" date="2018-10" db="EMBL/GenBank/DDBJ databases">
        <title>Fifty Aureobasidium pullulans genomes reveal a recombining polyextremotolerant generalist.</title>
        <authorList>
            <person name="Gostincar C."/>
            <person name="Turk M."/>
            <person name="Zajc J."/>
            <person name="Gunde-Cimerman N."/>
        </authorList>
    </citation>
    <scope>NUCLEOTIDE SEQUENCE [LARGE SCALE GENOMIC DNA]</scope>
    <source>
        <strain evidence="1 2">EXF-10507</strain>
    </source>
</reference>
<gene>
    <name evidence="1" type="ORF">D6D15_09489</name>
</gene>
<evidence type="ECO:0000313" key="2">
    <source>
        <dbReference type="Proteomes" id="UP000304928"/>
    </source>
</evidence>
<dbReference type="InterPro" id="IPR022085">
    <property type="entry name" value="OpdG"/>
</dbReference>
<dbReference type="AlphaFoldDB" id="A0A4V4IU02"/>
<accession>A0A4V4IU02</accession>
<dbReference type="Proteomes" id="UP000304928">
    <property type="component" value="Unassembled WGS sequence"/>
</dbReference>
<proteinExistence type="predicted"/>
<organism evidence="1 2">
    <name type="scientific">Aureobasidium pullulans</name>
    <name type="common">Black yeast</name>
    <name type="synonym">Pullularia pullulans</name>
    <dbReference type="NCBI Taxonomy" id="5580"/>
    <lineage>
        <taxon>Eukaryota</taxon>
        <taxon>Fungi</taxon>
        <taxon>Dikarya</taxon>
        <taxon>Ascomycota</taxon>
        <taxon>Pezizomycotina</taxon>
        <taxon>Dothideomycetes</taxon>
        <taxon>Dothideomycetidae</taxon>
        <taxon>Dothideales</taxon>
        <taxon>Saccotheciaceae</taxon>
        <taxon>Aureobasidium</taxon>
    </lineage>
</organism>
<dbReference type="Pfam" id="PF12311">
    <property type="entry name" value="DUF3632"/>
    <property type="match status" value="1"/>
</dbReference>
<sequence>MNILIGFVSHLPSTASTPPRSNFPHIQPLGTIDMSDHRGIIHVAPTDLPDESRMTVERAWFDSHSHENQHHLEEIKVLRVYHDKRMTAEETAYAITRPLTQGTALGDGTVLAKDECFVLMSLLASALAEWPLTRTKDLIALLQAFRSLEDGPNNSLIFSDHPLEWKHLPYFSSIWCNDYCQERPGYIAERYHQFPTRRNYEIAIYLKRQNVWAQLTAAGFTPIKDAYFIVIWALEQKAELNDSLDPSEKIIPELHIPAAARSIHALGKRFYQDAVEEKLQDGYRVSRFPNMVLNYDHMCKDRWAFWEKRFTEFANGAGGEDELIKKEAKAAVEHMQAVVKAWEMENESIAG</sequence>